<dbReference type="GO" id="GO:0004930">
    <property type="term" value="F:G protein-coupled receptor activity"/>
    <property type="evidence" value="ECO:0007669"/>
    <property type="project" value="UniProtKB-KW"/>
</dbReference>
<keyword evidence="3 10" id="KW-0812">Transmembrane</keyword>
<feature type="transmembrane region" description="Helical" evidence="10">
    <location>
        <begin position="67"/>
        <end position="86"/>
    </location>
</feature>
<dbReference type="Gene3D" id="1.20.1070.10">
    <property type="entry name" value="Rhodopsin 7-helix transmembrane proteins"/>
    <property type="match status" value="1"/>
</dbReference>
<gene>
    <name evidence="12" type="ORF">BV898_08040</name>
</gene>
<evidence type="ECO:0000313" key="13">
    <source>
        <dbReference type="Proteomes" id="UP000192578"/>
    </source>
</evidence>
<keyword evidence="7" id="KW-0675">Receptor</keyword>
<proteinExistence type="predicted"/>
<evidence type="ECO:0000256" key="2">
    <source>
        <dbReference type="ARBA" id="ARBA00022475"/>
    </source>
</evidence>
<keyword evidence="2" id="KW-1003">Cell membrane</keyword>
<keyword evidence="5" id="KW-0297">G-protein coupled receptor</keyword>
<dbReference type="InterPro" id="IPR000276">
    <property type="entry name" value="GPCR_Rhodpsn"/>
</dbReference>
<feature type="transmembrane region" description="Helical" evidence="10">
    <location>
        <begin position="230"/>
        <end position="248"/>
    </location>
</feature>
<evidence type="ECO:0000256" key="9">
    <source>
        <dbReference type="SAM" id="MobiDB-lite"/>
    </source>
</evidence>
<dbReference type="SUPFAM" id="SSF81321">
    <property type="entry name" value="Family A G protein-coupled receptor-like"/>
    <property type="match status" value="1"/>
</dbReference>
<evidence type="ECO:0000256" key="5">
    <source>
        <dbReference type="ARBA" id="ARBA00023040"/>
    </source>
</evidence>
<keyword evidence="4 10" id="KW-1133">Transmembrane helix</keyword>
<evidence type="ECO:0000256" key="3">
    <source>
        <dbReference type="ARBA" id="ARBA00022692"/>
    </source>
</evidence>
<dbReference type="InterPro" id="IPR017452">
    <property type="entry name" value="GPCR_Rhodpsn_7TM"/>
</dbReference>
<protein>
    <recommendedName>
        <fullName evidence="11">G-protein coupled receptors family 1 profile domain-containing protein</fullName>
    </recommendedName>
</protein>
<dbReference type="AlphaFoldDB" id="A0A1W0WRT3"/>
<evidence type="ECO:0000259" key="11">
    <source>
        <dbReference type="PROSITE" id="PS50262"/>
    </source>
</evidence>
<feature type="transmembrane region" description="Helical" evidence="10">
    <location>
        <begin position="180"/>
        <end position="210"/>
    </location>
</feature>
<keyword evidence="8" id="KW-0807">Transducer</keyword>
<organism evidence="12 13">
    <name type="scientific">Hypsibius exemplaris</name>
    <name type="common">Freshwater tardigrade</name>
    <dbReference type="NCBI Taxonomy" id="2072580"/>
    <lineage>
        <taxon>Eukaryota</taxon>
        <taxon>Metazoa</taxon>
        <taxon>Ecdysozoa</taxon>
        <taxon>Tardigrada</taxon>
        <taxon>Eutardigrada</taxon>
        <taxon>Parachela</taxon>
        <taxon>Hypsibioidea</taxon>
        <taxon>Hypsibiidae</taxon>
        <taxon>Hypsibius</taxon>
    </lineage>
</organism>
<evidence type="ECO:0000256" key="7">
    <source>
        <dbReference type="ARBA" id="ARBA00023170"/>
    </source>
</evidence>
<dbReference type="GO" id="GO:0005886">
    <property type="term" value="C:plasma membrane"/>
    <property type="evidence" value="ECO:0007669"/>
    <property type="project" value="UniProtKB-SubCell"/>
</dbReference>
<dbReference type="PROSITE" id="PS50262">
    <property type="entry name" value="G_PROTEIN_RECEP_F1_2"/>
    <property type="match status" value="1"/>
</dbReference>
<comment type="subcellular location">
    <subcellularLocation>
        <location evidence="1">Cell membrane</location>
        <topology evidence="1">Multi-pass membrane protein</topology>
    </subcellularLocation>
</comment>
<evidence type="ECO:0000256" key="6">
    <source>
        <dbReference type="ARBA" id="ARBA00023136"/>
    </source>
</evidence>
<keyword evidence="6 10" id="KW-0472">Membrane</keyword>
<evidence type="ECO:0000313" key="12">
    <source>
        <dbReference type="EMBL" id="OQV17911.1"/>
    </source>
</evidence>
<evidence type="ECO:0000256" key="10">
    <source>
        <dbReference type="SAM" id="Phobius"/>
    </source>
</evidence>
<sequence>MALFLPVSYRHYHTNTLAICMCVGCWVYVNVFKLPGLLQDDYIYRNDDEDCSVNVTAQFSWALTSQIVMDDSSVLVVGISYPIIWWKMRQRRRVSINLANQQPRADGVGDLPQRSSLPASSGAALNSDQGKIVDIKQADPTLDESLEAENTGAAAVPQQQLHHHHHQLPSRRVGRSSQNFMVLTYLVVGVIFCWTPVVVAYTLAIVMGYYEYLHFTIASLLYYFNSLLDPIFFTMAMAPLRVTIYDMFKGVAGSPRRA</sequence>
<dbReference type="PANTHER" id="PTHR24228">
    <property type="entry name" value="B2 BRADYKININ RECEPTOR/ANGIOTENSIN II RECEPTOR"/>
    <property type="match status" value="1"/>
</dbReference>
<dbReference type="PANTHER" id="PTHR24228:SF59">
    <property type="entry name" value="NEUROPEPTIDE RECEPTOR 15"/>
    <property type="match status" value="1"/>
</dbReference>
<dbReference type="Pfam" id="PF00001">
    <property type="entry name" value="7tm_1"/>
    <property type="match status" value="1"/>
</dbReference>
<dbReference type="Proteomes" id="UP000192578">
    <property type="component" value="Unassembled WGS sequence"/>
</dbReference>
<evidence type="ECO:0000256" key="4">
    <source>
        <dbReference type="ARBA" id="ARBA00022989"/>
    </source>
</evidence>
<dbReference type="EMBL" id="MTYJ01000055">
    <property type="protein sequence ID" value="OQV17911.1"/>
    <property type="molecule type" value="Genomic_DNA"/>
</dbReference>
<accession>A0A1W0WRT3</accession>
<feature type="region of interest" description="Disordered" evidence="9">
    <location>
        <begin position="105"/>
        <end position="125"/>
    </location>
</feature>
<evidence type="ECO:0000256" key="1">
    <source>
        <dbReference type="ARBA" id="ARBA00004651"/>
    </source>
</evidence>
<feature type="domain" description="G-protein coupled receptors family 1 profile" evidence="11">
    <location>
        <begin position="1"/>
        <end position="233"/>
    </location>
</feature>
<feature type="compositionally biased region" description="Polar residues" evidence="9">
    <location>
        <begin position="113"/>
        <end position="125"/>
    </location>
</feature>
<comment type="caution">
    <text evidence="12">The sequence shown here is derived from an EMBL/GenBank/DDBJ whole genome shotgun (WGS) entry which is preliminary data.</text>
</comment>
<evidence type="ECO:0000256" key="8">
    <source>
        <dbReference type="ARBA" id="ARBA00023224"/>
    </source>
</evidence>
<name>A0A1W0WRT3_HYPEX</name>
<keyword evidence="13" id="KW-1185">Reference proteome</keyword>
<reference evidence="13" key="1">
    <citation type="submission" date="2017-01" db="EMBL/GenBank/DDBJ databases">
        <title>Comparative genomics of anhydrobiosis in the tardigrade Hypsibius dujardini.</title>
        <authorList>
            <person name="Yoshida Y."/>
            <person name="Koutsovoulos G."/>
            <person name="Laetsch D."/>
            <person name="Stevens L."/>
            <person name="Kumar S."/>
            <person name="Horikawa D."/>
            <person name="Ishino K."/>
            <person name="Komine S."/>
            <person name="Tomita M."/>
            <person name="Blaxter M."/>
            <person name="Arakawa K."/>
        </authorList>
    </citation>
    <scope>NUCLEOTIDE SEQUENCE [LARGE SCALE GENOMIC DNA]</scope>
    <source>
        <strain evidence="13">Z151</strain>
    </source>
</reference>
<feature type="transmembrane region" description="Helical" evidence="10">
    <location>
        <begin position="12"/>
        <end position="29"/>
    </location>
</feature>